<accession>A0A699XQ96</accession>
<dbReference type="AlphaFoldDB" id="A0A699XQ96"/>
<proteinExistence type="predicted"/>
<name>A0A699XQ96_TANCI</name>
<protein>
    <submittedName>
        <fullName evidence="1">Uncharacterized protein</fullName>
    </submittedName>
</protein>
<organism evidence="1">
    <name type="scientific">Tanacetum cinerariifolium</name>
    <name type="common">Dalmatian daisy</name>
    <name type="synonym">Chrysanthemum cinerariifolium</name>
    <dbReference type="NCBI Taxonomy" id="118510"/>
    <lineage>
        <taxon>Eukaryota</taxon>
        <taxon>Viridiplantae</taxon>
        <taxon>Streptophyta</taxon>
        <taxon>Embryophyta</taxon>
        <taxon>Tracheophyta</taxon>
        <taxon>Spermatophyta</taxon>
        <taxon>Magnoliopsida</taxon>
        <taxon>eudicotyledons</taxon>
        <taxon>Gunneridae</taxon>
        <taxon>Pentapetalae</taxon>
        <taxon>asterids</taxon>
        <taxon>campanulids</taxon>
        <taxon>Asterales</taxon>
        <taxon>Asteraceae</taxon>
        <taxon>Asteroideae</taxon>
        <taxon>Anthemideae</taxon>
        <taxon>Anthemidinae</taxon>
        <taxon>Tanacetum</taxon>
    </lineage>
</organism>
<dbReference type="EMBL" id="BKCJ011873568">
    <property type="protein sequence ID" value="GFD60108.1"/>
    <property type="molecule type" value="Genomic_DNA"/>
</dbReference>
<sequence length="80" mass="8660">ADVLVIFGDRIIILQAKAKKLTLASRKGSDGQIRTDFAAAIQKASNQGADCATAILSGKCRLEDDRGQSVQLPEKIREIY</sequence>
<comment type="caution">
    <text evidence="1">The sequence shown here is derived from an EMBL/GenBank/DDBJ whole genome shotgun (WGS) entry which is preliminary data.</text>
</comment>
<gene>
    <name evidence="1" type="ORF">Tci_932077</name>
</gene>
<feature type="non-terminal residue" evidence="1">
    <location>
        <position position="80"/>
    </location>
</feature>
<feature type="non-terminal residue" evidence="1">
    <location>
        <position position="1"/>
    </location>
</feature>
<evidence type="ECO:0000313" key="1">
    <source>
        <dbReference type="EMBL" id="GFD60108.1"/>
    </source>
</evidence>
<reference evidence="1" key="1">
    <citation type="journal article" date="2019" name="Sci. Rep.">
        <title>Draft genome of Tanacetum cinerariifolium, the natural source of mosquito coil.</title>
        <authorList>
            <person name="Yamashiro T."/>
            <person name="Shiraishi A."/>
            <person name="Satake H."/>
            <person name="Nakayama K."/>
        </authorList>
    </citation>
    <scope>NUCLEOTIDE SEQUENCE</scope>
</reference>